<dbReference type="HOGENOM" id="CLU_084785_1_1_4"/>
<dbReference type="PIRSF" id="PIRSF006170">
    <property type="entry name" value="YfgM"/>
    <property type="match status" value="1"/>
</dbReference>
<evidence type="ECO:0000256" key="7">
    <source>
        <dbReference type="ARBA" id="ARBA00023186"/>
    </source>
</evidence>
<dbReference type="OrthoDB" id="8521102at2"/>
<dbReference type="AlphaFoldDB" id="C6XEI2"/>
<gene>
    <name evidence="10" type="ordered locus">Msip34_1712</name>
</gene>
<dbReference type="Pfam" id="PF09976">
    <property type="entry name" value="TPR_21"/>
    <property type="match status" value="1"/>
</dbReference>
<keyword evidence="5 8" id="KW-1133">Transmembrane helix</keyword>
<dbReference type="InterPro" id="IPR026039">
    <property type="entry name" value="YfgM"/>
</dbReference>
<dbReference type="PANTHER" id="PTHR38035">
    <property type="entry name" value="UPF0070 PROTEIN YFGM"/>
    <property type="match status" value="1"/>
</dbReference>
<accession>C6XEI2</accession>
<dbReference type="Proteomes" id="UP000002743">
    <property type="component" value="Chromosome"/>
</dbReference>
<proteinExistence type="predicted"/>
<evidence type="ECO:0000313" key="11">
    <source>
        <dbReference type="Proteomes" id="UP000002743"/>
    </source>
</evidence>
<dbReference type="KEGG" id="mei:Msip34_1712"/>
<sequence length="208" mass="22976">MAYDLEEQEQLDALKSWWKTNGKYVQALLIAVVIGLAGYKGWNYYLNQQAIKASAKYQAMTQLDIKDTQAIQAAAGELMDNFSTTPYAARAAIAAAKVSYTSKDLASAKRQLAWAAEHAKEDQVAAVAMLQLAGIQFEEKDHEAALKTLAQKHDAAFDGLFADLKGDILLAQGKKAEAKQAYEEALLKLDEQGRYRRFTEHKLESLGS</sequence>
<evidence type="ECO:0000256" key="4">
    <source>
        <dbReference type="ARBA" id="ARBA00022692"/>
    </source>
</evidence>
<evidence type="ECO:0000256" key="1">
    <source>
        <dbReference type="ARBA" id="ARBA00004167"/>
    </source>
</evidence>
<protein>
    <recommendedName>
        <fullName evidence="9">Ancillary SecYEG translocon subunit/Cell division coordinator CpoB TPR domain-containing protein</fullName>
    </recommendedName>
</protein>
<dbReference type="STRING" id="582744.Msip34_1712"/>
<keyword evidence="4 8" id="KW-0812">Transmembrane</keyword>
<evidence type="ECO:0000256" key="2">
    <source>
        <dbReference type="ARBA" id="ARBA00004236"/>
    </source>
</evidence>
<dbReference type="PANTHER" id="PTHR38035:SF1">
    <property type="entry name" value="ANCILLARY SECYEG TRANSLOCON SUBUNIT"/>
    <property type="match status" value="1"/>
</dbReference>
<evidence type="ECO:0000256" key="6">
    <source>
        <dbReference type="ARBA" id="ARBA00023136"/>
    </source>
</evidence>
<keyword evidence="6 8" id="KW-0472">Membrane</keyword>
<evidence type="ECO:0000259" key="9">
    <source>
        <dbReference type="Pfam" id="PF09976"/>
    </source>
</evidence>
<dbReference type="GO" id="GO:0044877">
    <property type="term" value="F:protein-containing complex binding"/>
    <property type="evidence" value="ECO:0007669"/>
    <property type="project" value="InterPro"/>
</dbReference>
<feature type="domain" description="Ancillary SecYEG translocon subunit/Cell division coordinator CpoB TPR" evidence="9">
    <location>
        <begin position="15"/>
        <end position="207"/>
    </location>
</feature>
<organism evidence="10 11">
    <name type="scientific">Methylovorus glucosotrophus (strain SIP3-4)</name>
    <dbReference type="NCBI Taxonomy" id="582744"/>
    <lineage>
        <taxon>Bacteria</taxon>
        <taxon>Pseudomonadati</taxon>
        <taxon>Pseudomonadota</taxon>
        <taxon>Betaproteobacteria</taxon>
        <taxon>Nitrosomonadales</taxon>
        <taxon>Methylophilaceae</taxon>
        <taxon>Methylovorus</taxon>
    </lineage>
</organism>
<dbReference type="eggNOG" id="COG2976">
    <property type="taxonomic scope" value="Bacteria"/>
</dbReference>
<dbReference type="GO" id="GO:0005886">
    <property type="term" value="C:plasma membrane"/>
    <property type="evidence" value="ECO:0007669"/>
    <property type="project" value="UniProtKB-SubCell"/>
</dbReference>
<evidence type="ECO:0000313" key="10">
    <source>
        <dbReference type="EMBL" id="ACT50957.1"/>
    </source>
</evidence>
<reference evidence="11" key="1">
    <citation type="submission" date="2009-07" db="EMBL/GenBank/DDBJ databases">
        <title>Complete sequence of chromosome of Methylovorus sp. SIP3-4.</title>
        <authorList>
            <person name="Lucas S."/>
            <person name="Copeland A."/>
            <person name="Lapidus A."/>
            <person name="Glavina del Rio T."/>
            <person name="Tice H."/>
            <person name="Bruce D."/>
            <person name="Goodwin L."/>
            <person name="Pitluck S."/>
            <person name="Clum A."/>
            <person name="Larimer F."/>
            <person name="Land M."/>
            <person name="Hauser L."/>
            <person name="Kyrpides N."/>
            <person name="Mikhailova N."/>
            <person name="Kayluzhnaya M."/>
            <person name="Chistoserdova L."/>
        </authorList>
    </citation>
    <scope>NUCLEOTIDE SEQUENCE [LARGE SCALE GENOMIC DNA]</scope>
    <source>
        <strain evidence="11">SIP3-4</strain>
    </source>
</reference>
<dbReference type="RefSeq" id="WP_013442487.1">
    <property type="nucleotide sequence ID" value="NC_012969.1"/>
</dbReference>
<evidence type="ECO:0000256" key="8">
    <source>
        <dbReference type="SAM" id="Phobius"/>
    </source>
</evidence>
<keyword evidence="3" id="KW-1003">Cell membrane</keyword>
<keyword evidence="11" id="KW-1185">Reference proteome</keyword>
<comment type="subcellular location">
    <subcellularLocation>
        <location evidence="2">Cell membrane</location>
    </subcellularLocation>
    <subcellularLocation>
        <location evidence="1">Membrane</location>
        <topology evidence="1">Single-pass membrane protein</topology>
    </subcellularLocation>
</comment>
<evidence type="ECO:0000256" key="5">
    <source>
        <dbReference type="ARBA" id="ARBA00022989"/>
    </source>
</evidence>
<evidence type="ECO:0000256" key="3">
    <source>
        <dbReference type="ARBA" id="ARBA00022475"/>
    </source>
</evidence>
<name>C6XEI2_METGS</name>
<dbReference type="InterPro" id="IPR018704">
    <property type="entry name" value="SecYEG/CpoB_TPR"/>
</dbReference>
<dbReference type="EMBL" id="CP001674">
    <property type="protein sequence ID" value="ACT50957.1"/>
    <property type="molecule type" value="Genomic_DNA"/>
</dbReference>
<keyword evidence="7" id="KW-0143">Chaperone</keyword>
<reference evidence="10 11" key="2">
    <citation type="journal article" date="2011" name="J. Bacteriol.">
        <title>Genomes of three methylotrophs from a single niche uncover genetic and metabolic divergence of Methylophilaceae.</title>
        <authorList>
            <person name="Lapidus A."/>
            <person name="Clum A."/>
            <person name="Labutti K."/>
            <person name="Kaluzhnaya M.G."/>
            <person name="Lim S."/>
            <person name="Beck D.A."/>
            <person name="Glavina Del Rio T."/>
            <person name="Nolan M."/>
            <person name="Mavromatis K."/>
            <person name="Huntemann M."/>
            <person name="Lucas S."/>
            <person name="Lidstrom M.E."/>
            <person name="Ivanova N."/>
            <person name="Chistoserdova L."/>
        </authorList>
    </citation>
    <scope>NUCLEOTIDE SEQUENCE [LARGE SCALE GENOMIC DNA]</scope>
    <source>
        <strain evidence="10 11">SIP3-4</strain>
    </source>
</reference>
<feature type="transmembrane region" description="Helical" evidence="8">
    <location>
        <begin position="24"/>
        <end position="42"/>
    </location>
</feature>